<sequence>MGSRIDACITHRVKTQDVDHLVNPFTSRNESRLWQSEFWGKWIQGAIASYRYTKDPELLSIIQKAVTDLLKTQTADGYIGNYSPDHQLEHWDIWGRKYTLLGLLAYYDISNDKQVLNAAIKMTDHLIKQLKDSGKSIVKTGNYRGMPSSSFLEPVMFLYNRTGEDRFLSFAKYIVQEWETPDGPQLISKALDDIPVSQRFPSPATWWSWDNGQKAYEMMSCYEGLLELYKVTGNPLYISVVEKSVANIIKDEINIAGSGSAFECWYGGGAKQDQATYHTMETCVTFTWMKLCSTLLSLTGNTIYADQIEKTTYNALFASMKDDASEIAKYSPLEGCRHKGEEQCGMHINCCNANGPRAFALLPQVAYQVKENRINVNLFTTSELKTRLNGTQQVYIKQNTNYPVDGNIEMEIIPEKSARFTIGIRIPAWSSQVSLAVNGQEVTDITRGCYYLLDRTWNKGDKITLTLDLRAKLVQLNNSQAIQRGPIVLARDSRFKDGDVDEAIKFLPKEGYLTLEPENQTSPFAWMSFTTSAITGTNMEEAGAARKIHFCDFSSAGNTWSESERYRVWLPKPLNVMHSEYSNY</sequence>
<organism evidence="3 4">
    <name type="scientific">Parabacteroides chartae</name>
    <dbReference type="NCBI Taxonomy" id="1037355"/>
    <lineage>
        <taxon>Bacteria</taxon>
        <taxon>Pseudomonadati</taxon>
        <taxon>Bacteroidota</taxon>
        <taxon>Bacteroidia</taxon>
        <taxon>Bacteroidales</taxon>
        <taxon>Tannerellaceae</taxon>
        <taxon>Parabacteroides</taxon>
    </lineage>
</organism>
<accession>A0A1T4ZY20</accession>
<dbReference type="Pfam" id="PF20736">
    <property type="entry name" value="Glyco_hydro127M"/>
    <property type="match status" value="1"/>
</dbReference>
<dbReference type="InterPro" id="IPR012878">
    <property type="entry name" value="Beta-AFase-like_GH127_cat"/>
</dbReference>
<dbReference type="SUPFAM" id="SSF48208">
    <property type="entry name" value="Six-hairpin glycosidases"/>
    <property type="match status" value="1"/>
</dbReference>
<reference evidence="4" key="1">
    <citation type="submission" date="2017-02" db="EMBL/GenBank/DDBJ databases">
        <authorList>
            <person name="Varghese N."/>
            <person name="Submissions S."/>
        </authorList>
    </citation>
    <scope>NUCLEOTIDE SEQUENCE [LARGE SCALE GENOMIC DNA]</scope>
    <source>
        <strain evidence="4">DSM 24967</strain>
    </source>
</reference>
<dbReference type="InterPro" id="IPR008928">
    <property type="entry name" value="6-hairpin_glycosidase_sf"/>
</dbReference>
<dbReference type="GO" id="GO:0005975">
    <property type="term" value="P:carbohydrate metabolic process"/>
    <property type="evidence" value="ECO:0007669"/>
    <property type="project" value="InterPro"/>
</dbReference>
<feature type="domain" description="Non-reducing end beta-L-arabinofuranosidase-like GH127 middle" evidence="2">
    <location>
        <begin position="374"/>
        <end position="468"/>
    </location>
</feature>
<dbReference type="EMBL" id="FUYQ01000001">
    <property type="protein sequence ID" value="SKB27618.1"/>
    <property type="molecule type" value="Genomic_DNA"/>
</dbReference>
<evidence type="ECO:0008006" key="5">
    <source>
        <dbReference type="Google" id="ProtNLM"/>
    </source>
</evidence>
<feature type="domain" description="Non-reducing end beta-L-arabinofuranosidase-like GH127 catalytic" evidence="1">
    <location>
        <begin position="29"/>
        <end position="361"/>
    </location>
</feature>
<protein>
    <recommendedName>
        <fullName evidence="5">Beta-L-arabinofuranosidase, GH127</fullName>
    </recommendedName>
</protein>
<dbReference type="InterPro" id="IPR049174">
    <property type="entry name" value="Beta-AFase-like"/>
</dbReference>
<proteinExistence type="predicted"/>
<evidence type="ECO:0000259" key="1">
    <source>
        <dbReference type="Pfam" id="PF07944"/>
    </source>
</evidence>
<evidence type="ECO:0000259" key="2">
    <source>
        <dbReference type="Pfam" id="PF20736"/>
    </source>
</evidence>
<evidence type="ECO:0000313" key="3">
    <source>
        <dbReference type="EMBL" id="SKB27618.1"/>
    </source>
</evidence>
<dbReference type="AlphaFoldDB" id="A0A1T4ZY20"/>
<name>A0A1T4ZY20_9BACT</name>
<evidence type="ECO:0000313" key="4">
    <source>
        <dbReference type="Proteomes" id="UP000190852"/>
    </source>
</evidence>
<dbReference type="InterPro" id="IPR049046">
    <property type="entry name" value="Beta-AFase-like_GH127_middle"/>
</dbReference>
<dbReference type="Proteomes" id="UP000190852">
    <property type="component" value="Unassembled WGS sequence"/>
</dbReference>
<dbReference type="PANTHER" id="PTHR43465:SF2">
    <property type="entry name" value="DUF1680 DOMAIN PROTEIN (AFU_ORTHOLOGUE AFUA_1G08910)"/>
    <property type="match status" value="1"/>
</dbReference>
<gene>
    <name evidence="3" type="ORF">SAMN05660349_00253</name>
</gene>
<dbReference type="PANTHER" id="PTHR43465">
    <property type="entry name" value="DUF1680 DOMAIN PROTEIN (AFU_ORTHOLOGUE AFUA_1G08910)"/>
    <property type="match status" value="1"/>
</dbReference>
<dbReference type="Pfam" id="PF07944">
    <property type="entry name" value="Beta-AFase-like_GH127_cat"/>
    <property type="match status" value="1"/>
</dbReference>
<keyword evidence="4" id="KW-1185">Reference proteome</keyword>